<dbReference type="AlphaFoldDB" id="A0A4Y2C071"/>
<sequence>MNVYSQIFRKTRSTGNRNNRSGTDYQRNRQQFTSNKSNSIFRFSNTNSQQFASNDSNSTFNSAQLTDCQARTADETLKSFQSINSLLLCDPSEVLLYSPRQAVTSYGIIRKNLNLGLNRDIEKAFSGIFDLSPSRQNGS</sequence>
<proteinExistence type="predicted"/>
<evidence type="ECO:0000313" key="2">
    <source>
        <dbReference type="EMBL" id="GBL97135.1"/>
    </source>
</evidence>
<feature type="region of interest" description="Disordered" evidence="1">
    <location>
        <begin position="1"/>
        <end position="26"/>
    </location>
</feature>
<keyword evidence="3" id="KW-1185">Reference proteome</keyword>
<gene>
    <name evidence="2" type="ORF">AVEN_144584_1</name>
</gene>
<name>A0A4Y2C071_ARAVE</name>
<evidence type="ECO:0000256" key="1">
    <source>
        <dbReference type="SAM" id="MobiDB-lite"/>
    </source>
</evidence>
<dbReference type="Proteomes" id="UP000499080">
    <property type="component" value="Unassembled WGS sequence"/>
</dbReference>
<accession>A0A4Y2C071</accession>
<comment type="caution">
    <text evidence="2">The sequence shown here is derived from an EMBL/GenBank/DDBJ whole genome shotgun (WGS) entry which is preliminary data.</text>
</comment>
<dbReference type="EMBL" id="BGPR01000127">
    <property type="protein sequence ID" value="GBL97135.1"/>
    <property type="molecule type" value="Genomic_DNA"/>
</dbReference>
<protein>
    <submittedName>
        <fullName evidence="2">Uncharacterized protein</fullName>
    </submittedName>
</protein>
<feature type="compositionally biased region" description="Polar residues" evidence="1">
    <location>
        <begin position="13"/>
        <end position="26"/>
    </location>
</feature>
<organism evidence="2 3">
    <name type="scientific">Araneus ventricosus</name>
    <name type="common">Orbweaver spider</name>
    <name type="synonym">Epeira ventricosa</name>
    <dbReference type="NCBI Taxonomy" id="182803"/>
    <lineage>
        <taxon>Eukaryota</taxon>
        <taxon>Metazoa</taxon>
        <taxon>Ecdysozoa</taxon>
        <taxon>Arthropoda</taxon>
        <taxon>Chelicerata</taxon>
        <taxon>Arachnida</taxon>
        <taxon>Araneae</taxon>
        <taxon>Araneomorphae</taxon>
        <taxon>Entelegynae</taxon>
        <taxon>Araneoidea</taxon>
        <taxon>Araneidae</taxon>
        <taxon>Araneus</taxon>
    </lineage>
</organism>
<evidence type="ECO:0000313" key="3">
    <source>
        <dbReference type="Proteomes" id="UP000499080"/>
    </source>
</evidence>
<reference evidence="2 3" key="1">
    <citation type="journal article" date="2019" name="Sci. Rep.">
        <title>Orb-weaving spider Araneus ventricosus genome elucidates the spidroin gene catalogue.</title>
        <authorList>
            <person name="Kono N."/>
            <person name="Nakamura H."/>
            <person name="Ohtoshi R."/>
            <person name="Moran D.A.P."/>
            <person name="Shinohara A."/>
            <person name="Yoshida Y."/>
            <person name="Fujiwara M."/>
            <person name="Mori M."/>
            <person name="Tomita M."/>
            <person name="Arakawa K."/>
        </authorList>
    </citation>
    <scope>NUCLEOTIDE SEQUENCE [LARGE SCALE GENOMIC DNA]</scope>
</reference>